<feature type="region of interest" description="Disordered" evidence="1">
    <location>
        <begin position="967"/>
        <end position="997"/>
    </location>
</feature>
<feature type="compositionally biased region" description="Basic and acidic residues" evidence="1">
    <location>
        <begin position="813"/>
        <end position="824"/>
    </location>
</feature>
<evidence type="ECO:0000256" key="1">
    <source>
        <dbReference type="SAM" id="MobiDB-lite"/>
    </source>
</evidence>
<evidence type="ECO:0000313" key="2">
    <source>
        <dbReference type="Proteomes" id="UP000694865"/>
    </source>
</evidence>
<keyword evidence="2" id="KW-1185">Reference proteome</keyword>
<feature type="region of interest" description="Disordered" evidence="1">
    <location>
        <begin position="622"/>
        <end position="641"/>
    </location>
</feature>
<reference evidence="3" key="1">
    <citation type="submission" date="2025-08" db="UniProtKB">
        <authorList>
            <consortium name="RefSeq"/>
        </authorList>
    </citation>
    <scope>IDENTIFICATION</scope>
    <source>
        <tissue evidence="3">Testes</tissue>
    </source>
</reference>
<proteinExistence type="predicted"/>
<feature type="region of interest" description="Disordered" evidence="1">
    <location>
        <begin position="589"/>
        <end position="613"/>
    </location>
</feature>
<dbReference type="RefSeq" id="XP_006812711.1">
    <property type="nucleotide sequence ID" value="XM_006812648.1"/>
</dbReference>
<feature type="compositionally biased region" description="Basic and acidic residues" evidence="1">
    <location>
        <begin position="929"/>
        <end position="943"/>
    </location>
</feature>
<feature type="compositionally biased region" description="Basic and acidic residues" evidence="1">
    <location>
        <begin position="875"/>
        <end position="904"/>
    </location>
</feature>
<dbReference type="GeneID" id="102804311"/>
<sequence length="997" mass="111238">MDEIEENELGEVPVNTCHIEEEYEDDFEEDVDEDHKFDETGSLDAFEDEIETLEWNSATDKTGILDVPIVEDKVSHNLHQETLLKESKTNLGDVVEQEAVLNADDDKDDNDLINDIDDVVKHKAVDNADDDNDLINDIDDVVKHKVVDNDLINNVVEQEVIVDNGNALIDVTDGVVAINSDNTKKDSLDEKQDTVHVEQLNGIDEIEKSSDSDEANIAEIYGATLAYIDDQSESVSEKDDLTSNDTMDAVDREKDFEELACFTPREDKPNGNVVNHDTEHVESYEQNLADVYGETLARIETTESPVDEKKIEDIFRYQQSIGDSAEILTADEKQDLAVGEKSQLMDEDIKDDTIKAEIQSLKSMCENTEDKEAVIDDSFTSFVVIDDDVAGNQERFAVSDEEVEMGVECLENKSYVNTPECTPELNIDARNITVRKVRTLESVSSDFAIISCSDPSLVSHDIPSICDFEKESEVEESFCNISLAGQTTDSATIQDLDVSFNSTCEDSSNIYATPDSSLNYGDTFFESLDKTDRTSTMSTEHSSRPESVISLENIDCINEDLNISIMSTDSDSNDSIRETLEMYAKELEYQSTRDAGGDEDTLPRTPGDESKLFPTVELKDQRNNVQSRDEMETKTKNEMETKTKNEMEIRTKDEMKTKTKNEMEIRTKDEMKIGTKDEMPILEVKEKETQKTKKKHQKKKMHVDSFDDIFVKENRSAEVVNKKSDKARTEKKVKGKAKKYVASDVNDESSAAKCDTLSAKGDTVYKGTAKAKVEEKRKESESALKYRPLPVAPSALKGAVKSDEGGVTKSKTPKHEIRKEKKTFDQLPSKKGSRDSSPVVTVSPGDKEVEFNKSPKKAGKKLSSTGKACGSADGKSPKSPKERKGNTLKKLKDEIKKIDLDGKSKSPSKSKPDTSLVKESSKSKMNNKKKNENTREKSPEKKVLAPLAKLDMSDDLLSDDCVLMDQPSVKPKVQTSGSYKPRPLPPRPDTKVMAVAV</sequence>
<organism evidence="2 3">
    <name type="scientific">Saccoglossus kowalevskii</name>
    <name type="common">Acorn worm</name>
    <dbReference type="NCBI Taxonomy" id="10224"/>
    <lineage>
        <taxon>Eukaryota</taxon>
        <taxon>Metazoa</taxon>
        <taxon>Hemichordata</taxon>
        <taxon>Enteropneusta</taxon>
        <taxon>Harrimaniidae</taxon>
        <taxon>Saccoglossus</taxon>
    </lineage>
</organism>
<dbReference type="Proteomes" id="UP000694865">
    <property type="component" value="Unplaced"/>
</dbReference>
<feature type="region of interest" description="Disordered" evidence="1">
    <location>
        <begin position="767"/>
        <end position="947"/>
    </location>
</feature>
<name>A0ABM0LY70_SACKO</name>
<protein>
    <submittedName>
        <fullName evidence="3">Muscle M-line assembly protein unc-89-like</fullName>
    </submittedName>
</protein>
<gene>
    <name evidence="3" type="primary">LOC102804311</name>
</gene>
<feature type="compositionally biased region" description="Basic and acidic residues" evidence="1">
    <location>
        <begin position="771"/>
        <end position="784"/>
    </location>
</feature>
<evidence type="ECO:0000313" key="3">
    <source>
        <dbReference type="RefSeq" id="XP_006812711.1"/>
    </source>
</evidence>
<accession>A0ABM0LY70</accession>